<organism evidence="2 3">
    <name type="scientific">Rhizobium herbae</name>
    <dbReference type="NCBI Taxonomy" id="508661"/>
    <lineage>
        <taxon>Bacteria</taxon>
        <taxon>Pseudomonadati</taxon>
        <taxon>Pseudomonadota</taxon>
        <taxon>Alphaproteobacteria</taxon>
        <taxon>Hyphomicrobiales</taxon>
        <taxon>Rhizobiaceae</taxon>
        <taxon>Rhizobium/Agrobacterium group</taxon>
        <taxon>Rhizobium</taxon>
    </lineage>
</organism>
<gene>
    <name evidence="2" type="ORF">JNB71_13675</name>
</gene>
<dbReference type="InterPro" id="IPR028098">
    <property type="entry name" value="Glyco_trans_4-like_N"/>
</dbReference>
<evidence type="ECO:0000313" key="2">
    <source>
        <dbReference type="EMBL" id="MBW9064372.1"/>
    </source>
</evidence>
<feature type="domain" description="Glycosyltransferase subfamily 4-like N-terminal" evidence="1">
    <location>
        <begin position="6"/>
        <end position="170"/>
    </location>
</feature>
<dbReference type="SUPFAM" id="SSF53756">
    <property type="entry name" value="UDP-Glycosyltransferase/glycogen phosphorylase"/>
    <property type="match status" value="1"/>
</dbReference>
<name>A0ABS7HAT0_9HYPH</name>
<dbReference type="Pfam" id="PF13439">
    <property type="entry name" value="Glyco_transf_4"/>
    <property type="match status" value="1"/>
</dbReference>
<dbReference type="Proteomes" id="UP000757604">
    <property type="component" value="Unassembled WGS sequence"/>
</dbReference>
<dbReference type="Pfam" id="PF13692">
    <property type="entry name" value="Glyco_trans_1_4"/>
    <property type="match status" value="1"/>
</dbReference>
<evidence type="ECO:0000313" key="3">
    <source>
        <dbReference type="Proteomes" id="UP000757604"/>
    </source>
</evidence>
<dbReference type="Gene3D" id="3.40.50.2000">
    <property type="entry name" value="Glycogen Phosphorylase B"/>
    <property type="match status" value="2"/>
</dbReference>
<dbReference type="PANTHER" id="PTHR12526">
    <property type="entry name" value="GLYCOSYLTRANSFERASE"/>
    <property type="match status" value="1"/>
</dbReference>
<dbReference type="EMBL" id="JAEUAO010000003">
    <property type="protein sequence ID" value="MBW9064372.1"/>
    <property type="molecule type" value="Genomic_DNA"/>
</dbReference>
<reference evidence="2 3" key="1">
    <citation type="journal article" date="2021" name="MBio">
        <title>Poor Competitiveness of Bradyrhizobium in Pigeon Pea Root Colonization in Indian Soils.</title>
        <authorList>
            <person name="Chalasani D."/>
            <person name="Basu A."/>
            <person name="Pullabhotla S.V.S.R.N."/>
            <person name="Jorrin B."/>
            <person name="Neal A.L."/>
            <person name="Poole P.S."/>
            <person name="Podile A.R."/>
            <person name="Tkacz A."/>
        </authorList>
    </citation>
    <scope>NUCLEOTIDE SEQUENCE [LARGE SCALE GENOMIC DNA]</scope>
    <source>
        <strain evidence="2 3">HU44</strain>
    </source>
</reference>
<sequence length="359" mass="38783">MTLDAVGGVWQYALDLATGLRQEGCETIFAGFGPEPSAQQLRQAESIGRVVWMHMPLDWMSEEESAVAAVPALVANLAEREGVDLLHLNLPSQAAGLVAAAPVLVVSHSCVVTWFAAVRGQVVPATWQWQARLNRMGFDRADAVLAPSRSHADLLQTVYGHIAGLDVVYNTSNVTDLGLPKKKFVFAAGRWWDEGKNGAVLDSAAPQIDWPVIMAGATKGPGGQSLAICNAVARGELAHNEAMMLLGQAAIFVSPSLYEPFGLAPLEAARSGSALVLADIPTYRELWDGVALFADARDPNSFADTVNRLARDPAHRFEMARRAQQASRRFSSQCQTKEMVRHYRRLLSSKPATTVACLP</sequence>
<accession>A0ABS7HAT0</accession>
<protein>
    <submittedName>
        <fullName evidence="2">Glycosyltransferase family 4 protein</fullName>
    </submittedName>
</protein>
<proteinExistence type="predicted"/>
<keyword evidence="3" id="KW-1185">Reference proteome</keyword>
<evidence type="ECO:0000259" key="1">
    <source>
        <dbReference type="Pfam" id="PF13439"/>
    </source>
</evidence>
<comment type="caution">
    <text evidence="2">The sequence shown here is derived from an EMBL/GenBank/DDBJ whole genome shotgun (WGS) entry which is preliminary data.</text>
</comment>
<dbReference type="RefSeq" id="WP_220372362.1">
    <property type="nucleotide sequence ID" value="NZ_JAEUAO010000003.1"/>
</dbReference>
<dbReference type="CDD" id="cd03801">
    <property type="entry name" value="GT4_PimA-like"/>
    <property type="match status" value="1"/>
</dbReference>